<dbReference type="PROSITE" id="PS51257">
    <property type="entry name" value="PROKAR_LIPOPROTEIN"/>
    <property type="match status" value="1"/>
</dbReference>
<evidence type="ECO:0000313" key="2">
    <source>
        <dbReference type="Proteomes" id="UP000823603"/>
    </source>
</evidence>
<dbReference type="Pfam" id="PF13149">
    <property type="entry name" value="Mfa_like_1"/>
    <property type="match status" value="1"/>
</dbReference>
<dbReference type="InterPro" id="IPR025049">
    <property type="entry name" value="Mfa-like_1"/>
</dbReference>
<organism evidence="1 2">
    <name type="scientific">Candidatus Cryptobacteroides faecavium</name>
    <dbReference type="NCBI Taxonomy" id="2840762"/>
    <lineage>
        <taxon>Bacteria</taxon>
        <taxon>Pseudomonadati</taxon>
        <taxon>Bacteroidota</taxon>
        <taxon>Bacteroidia</taxon>
        <taxon>Bacteroidales</taxon>
        <taxon>Candidatus Cryptobacteroides</taxon>
    </lineage>
</organism>
<dbReference type="EMBL" id="JADIMB010000072">
    <property type="protein sequence ID" value="MBO8471166.1"/>
    <property type="molecule type" value="Genomic_DNA"/>
</dbReference>
<gene>
    <name evidence="1" type="ORF">IAB82_05155</name>
</gene>
<proteinExistence type="predicted"/>
<reference evidence="1" key="2">
    <citation type="journal article" date="2021" name="PeerJ">
        <title>Extensive microbial diversity within the chicken gut microbiome revealed by metagenomics and culture.</title>
        <authorList>
            <person name="Gilroy R."/>
            <person name="Ravi A."/>
            <person name="Getino M."/>
            <person name="Pursley I."/>
            <person name="Horton D.L."/>
            <person name="Alikhan N.F."/>
            <person name="Baker D."/>
            <person name="Gharbi K."/>
            <person name="Hall N."/>
            <person name="Watson M."/>
            <person name="Adriaenssens E.M."/>
            <person name="Foster-Nyarko E."/>
            <person name="Jarju S."/>
            <person name="Secka A."/>
            <person name="Antonio M."/>
            <person name="Oren A."/>
            <person name="Chaudhuri R.R."/>
            <person name="La Ragione R."/>
            <person name="Hildebrand F."/>
            <person name="Pallen M.J."/>
        </authorList>
    </citation>
    <scope>NUCLEOTIDE SEQUENCE</scope>
    <source>
        <strain evidence="1">B2-22910</strain>
    </source>
</reference>
<accession>A0A9D9NEZ8</accession>
<dbReference type="InterPro" id="IPR042278">
    <property type="entry name" value="Mfa-like_1_N"/>
</dbReference>
<evidence type="ECO:0000313" key="1">
    <source>
        <dbReference type="EMBL" id="MBO8471166.1"/>
    </source>
</evidence>
<reference evidence="1" key="1">
    <citation type="submission" date="2020-10" db="EMBL/GenBank/DDBJ databases">
        <authorList>
            <person name="Gilroy R."/>
        </authorList>
    </citation>
    <scope>NUCLEOTIDE SEQUENCE</scope>
    <source>
        <strain evidence="1">B2-22910</strain>
    </source>
</reference>
<dbReference type="AlphaFoldDB" id="A0A9D9NEZ8"/>
<comment type="caution">
    <text evidence="1">The sequence shown here is derived from an EMBL/GenBank/DDBJ whole genome shotgun (WGS) entry which is preliminary data.</text>
</comment>
<protein>
    <submittedName>
        <fullName evidence="1">Fimbrillin family protein</fullName>
    </submittedName>
</protein>
<sequence length="535" mass="58974">MKKIFCMLPVAALAVLTSCNRDELPLGSADPANVIAVTTEIIPIHSRAGYTTETLREFGLIIDSGKEDWTYNNRRVTGGALEGWTTDGQMYWSNRKEEHTVIAYAPYREGELTSASVIGVNVLPDQSNADGVLASDFLAMKKPSYVPENDMVDGKLLVAMNHMLSKVFVRISYPEAYAASDSNPVSNLSVEGMIVNAMFNLGDWDGAVPTTSLFLNPNGAEETILPNMLSHDPSAREVVYEFISVPQEQGKIRISFVAGGTSYTWSYDNLKLNSGESLTIRLSVDKEGVQLGDTTVGDWTTGTDINGGNPEENPEVYKVEEITSEKSGWSVLYGTPSMPFGKYGELFNNNPDSREGGWHSHILDGYDGSKNIGNPFCVIDLGKSTWLAGLGIVTSYYDVMPHYVDFYITERTEIEDFLTAEEHGSINCTSGTIGDDYMNSEVFDGVLARIREVDNGVTWTKIGRIEVPALTAEYGLKEYRLDFDEEKLGSALKSRYLRIELTPFAKGSFALQADRTKISELLVKKVARYNGVVVE</sequence>
<dbReference type="CDD" id="cd13121">
    <property type="entry name" value="BF2867_like_C"/>
    <property type="match status" value="1"/>
</dbReference>
<name>A0A9D9NEZ8_9BACT</name>
<dbReference type="Proteomes" id="UP000823603">
    <property type="component" value="Unassembled WGS sequence"/>
</dbReference>
<dbReference type="CDD" id="cd13120">
    <property type="entry name" value="BF2867_like_N"/>
    <property type="match status" value="1"/>
</dbReference>
<dbReference type="Gene3D" id="2.60.40.2620">
    <property type="entry name" value="Fimbrillin-like"/>
    <property type="match status" value="1"/>
</dbReference>
<dbReference type="Gene3D" id="2.60.40.2630">
    <property type="match status" value="1"/>
</dbReference>